<evidence type="ECO:0000256" key="9">
    <source>
        <dbReference type="ARBA" id="ARBA00022840"/>
    </source>
</evidence>
<dbReference type="SUPFAM" id="SSF56112">
    <property type="entry name" value="Protein kinase-like (PK-like)"/>
    <property type="match status" value="1"/>
</dbReference>
<sequence>MNRYTILHQLGDGTYGSVVLGQRKDTGEKVAIKRMKRKYYSWDEAMNLREVKSLKKLHHANVVKLKEVIRENDVLYFVFEYLQENLYQLIKDRRVPFPEATVRNMLYQILQGLSFIHRHGFFHRDLKPENILCSGPDLVKIADFGLVREIRSRPPYTDYVSTRWYRAPEVLLHSTTYSSPIDLWAVGCIAAEIYTYRPLFPGTTETDQLYKICAIMGTPDKRQWPECYQLAGAVGFKFPYFAKTPISDVVPQAGSLSVDLLENFLDWNPAKRPTAQTALKHQFFQVGPQFPLQNNRQIQINSAVKQQSNVFLQQNENKDLFGPSLPQVDIQSNGQSLNNMPQNMHPSVQINIQSLIKPMSEVEKPQQATIAPVVYSFGQSDYASKYFPNLQNVQQNLGRALPAKKLSWNYDYEEDDFADILGKIKMPQAEKSKEGHQAAKLNLSQYNLEDLLEPLAKASAGTARSQYLSVSRYVAGQPSAVRRGDPNVNLIPTYPNSRRNSGLFSKKPGKIDLPSIWNDPMGDITNGTQRTIAGLSLPNAGGIDCTAKYFK</sequence>
<dbReference type="Pfam" id="PF00069">
    <property type="entry name" value="Pkinase"/>
    <property type="match status" value="1"/>
</dbReference>
<dbReference type="InterPro" id="IPR050117">
    <property type="entry name" value="MAPK"/>
</dbReference>
<keyword evidence="6" id="KW-0479">Metal-binding</keyword>
<keyword evidence="17" id="KW-1185">Reference proteome</keyword>
<organism evidence="16 17">
    <name type="scientific">Brassicogethes aeneus</name>
    <name type="common">Rape pollen beetle</name>
    <name type="synonym">Meligethes aeneus</name>
    <dbReference type="NCBI Taxonomy" id="1431903"/>
    <lineage>
        <taxon>Eukaryota</taxon>
        <taxon>Metazoa</taxon>
        <taxon>Ecdysozoa</taxon>
        <taxon>Arthropoda</taxon>
        <taxon>Hexapoda</taxon>
        <taxon>Insecta</taxon>
        <taxon>Pterygota</taxon>
        <taxon>Neoptera</taxon>
        <taxon>Endopterygota</taxon>
        <taxon>Coleoptera</taxon>
        <taxon>Polyphaga</taxon>
        <taxon>Cucujiformia</taxon>
        <taxon>Nitidulidae</taxon>
        <taxon>Meligethinae</taxon>
        <taxon>Brassicogethes</taxon>
    </lineage>
</organism>
<evidence type="ECO:0000256" key="1">
    <source>
        <dbReference type="ARBA" id="ARBA00001946"/>
    </source>
</evidence>
<evidence type="ECO:0000256" key="14">
    <source>
        <dbReference type="PROSITE-ProRule" id="PRU10141"/>
    </source>
</evidence>
<evidence type="ECO:0000256" key="10">
    <source>
        <dbReference type="ARBA" id="ARBA00022842"/>
    </source>
</evidence>
<comment type="catalytic activity">
    <reaction evidence="12">
        <text>L-threonyl-[protein] + ATP = O-phospho-L-threonyl-[protein] + ADP + H(+)</text>
        <dbReference type="Rhea" id="RHEA:46608"/>
        <dbReference type="Rhea" id="RHEA-COMP:11060"/>
        <dbReference type="Rhea" id="RHEA-COMP:11605"/>
        <dbReference type="ChEBI" id="CHEBI:15378"/>
        <dbReference type="ChEBI" id="CHEBI:30013"/>
        <dbReference type="ChEBI" id="CHEBI:30616"/>
        <dbReference type="ChEBI" id="CHEBI:61977"/>
        <dbReference type="ChEBI" id="CHEBI:456216"/>
        <dbReference type="EC" id="2.7.11.1"/>
    </reaction>
</comment>
<evidence type="ECO:0000256" key="12">
    <source>
        <dbReference type="ARBA" id="ARBA00047899"/>
    </source>
</evidence>
<feature type="binding site" evidence="14">
    <location>
        <position position="33"/>
    </location>
    <ligand>
        <name>ATP</name>
        <dbReference type="ChEBI" id="CHEBI:30616"/>
    </ligand>
</feature>
<evidence type="ECO:0000259" key="15">
    <source>
        <dbReference type="PROSITE" id="PS50011"/>
    </source>
</evidence>
<dbReference type="PROSITE" id="PS00107">
    <property type="entry name" value="PROTEIN_KINASE_ATP"/>
    <property type="match status" value="1"/>
</dbReference>
<dbReference type="GO" id="GO:0004674">
    <property type="term" value="F:protein serine/threonine kinase activity"/>
    <property type="evidence" value="ECO:0007669"/>
    <property type="project" value="UniProtKB-KW"/>
</dbReference>
<dbReference type="Gene3D" id="1.10.510.10">
    <property type="entry name" value="Transferase(Phosphotransferase) domain 1"/>
    <property type="match status" value="1"/>
</dbReference>
<protein>
    <recommendedName>
        <fullName evidence="3">non-specific serine/threonine protein kinase</fullName>
        <ecNumber evidence="3">2.7.11.1</ecNumber>
    </recommendedName>
</protein>
<dbReference type="PANTHER" id="PTHR24055">
    <property type="entry name" value="MITOGEN-ACTIVATED PROTEIN KINASE"/>
    <property type="match status" value="1"/>
</dbReference>
<proteinExistence type="predicted"/>
<comment type="subcellular location">
    <subcellularLocation>
        <location evidence="2">Cell projection</location>
        <location evidence="2">Cilium</location>
    </subcellularLocation>
</comment>
<keyword evidence="8" id="KW-0418">Kinase</keyword>
<dbReference type="PROSITE" id="PS50011">
    <property type="entry name" value="PROTEIN_KINASE_DOM"/>
    <property type="match status" value="1"/>
</dbReference>
<keyword evidence="10" id="KW-0460">Magnesium</keyword>
<dbReference type="Gene3D" id="3.30.200.20">
    <property type="entry name" value="Phosphorylase Kinase, domain 1"/>
    <property type="match status" value="1"/>
</dbReference>
<comment type="cofactor">
    <cofactor evidence="1">
        <name>Mg(2+)</name>
        <dbReference type="ChEBI" id="CHEBI:18420"/>
    </cofactor>
</comment>
<dbReference type="CDD" id="cd07830">
    <property type="entry name" value="STKc_MAK_like"/>
    <property type="match status" value="1"/>
</dbReference>
<evidence type="ECO:0000256" key="11">
    <source>
        <dbReference type="ARBA" id="ARBA00023273"/>
    </source>
</evidence>
<evidence type="ECO:0000256" key="13">
    <source>
        <dbReference type="ARBA" id="ARBA00048679"/>
    </source>
</evidence>
<reference evidence="16" key="1">
    <citation type="submission" date="2021-12" db="EMBL/GenBank/DDBJ databases">
        <authorList>
            <person name="King R."/>
        </authorList>
    </citation>
    <scope>NUCLEOTIDE SEQUENCE</scope>
</reference>
<dbReference type="PROSITE" id="PS00108">
    <property type="entry name" value="PROTEIN_KINASE_ST"/>
    <property type="match status" value="1"/>
</dbReference>
<evidence type="ECO:0000256" key="3">
    <source>
        <dbReference type="ARBA" id="ARBA00012513"/>
    </source>
</evidence>
<name>A0A9P0FBS8_BRAAE</name>
<dbReference type="InterPro" id="IPR017441">
    <property type="entry name" value="Protein_kinase_ATP_BS"/>
</dbReference>
<keyword evidence="7 14" id="KW-0547">Nucleotide-binding</keyword>
<evidence type="ECO:0000313" key="16">
    <source>
        <dbReference type="EMBL" id="CAH0546414.1"/>
    </source>
</evidence>
<dbReference type="OrthoDB" id="2158884at2759"/>
<evidence type="ECO:0000256" key="6">
    <source>
        <dbReference type="ARBA" id="ARBA00022723"/>
    </source>
</evidence>
<evidence type="ECO:0000256" key="5">
    <source>
        <dbReference type="ARBA" id="ARBA00022679"/>
    </source>
</evidence>
<keyword evidence="9 14" id="KW-0067">ATP-binding</keyword>
<evidence type="ECO:0000313" key="17">
    <source>
        <dbReference type="Proteomes" id="UP001154078"/>
    </source>
</evidence>
<dbReference type="EMBL" id="OV121132">
    <property type="protein sequence ID" value="CAH0546414.1"/>
    <property type="molecule type" value="Genomic_DNA"/>
</dbReference>
<dbReference type="GO" id="GO:0005929">
    <property type="term" value="C:cilium"/>
    <property type="evidence" value="ECO:0007669"/>
    <property type="project" value="UniProtKB-SubCell"/>
</dbReference>
<dbReference type="AlphaFoldDB" id="A0A9P0FBS8"/>
<dbReference type="InterPro" id="IPR000719">
    <property type="entry name" value="Prot_kinase_dom"/>
</dbReference>
<evidence type="ECO:0000256" key="4">
    <source>
        <dbReference type="ARBA" id="ARBA00022527"/>
    </source>
</evidence>
<keyword evidence="11" id="KW-0966">Cell projection</keyword>
<evidence type="ECO:0000256" key="2">
    <source>
        <dbReference type="ARBA" id="ARBA00004138"/>
    </source>
</evidence>
<dbReference type="FunFam" id="1.10.510.10:FF:000685">
    <property type="entry name" value="Serine/threonine-protein kinase dyf-5"/>
    <property type="match status" value="1"/>
</dbReference>
<evidence type="ECO:0000256" key="8">
    <source>
        <dbReference type="ARBA" id="ARBA00022777"/>
    </source>
</evidence>
<dbReference type="GO" id="GO:0005524">
    <property type="term" value="F:ATP binding"/>
    <property type="evidence" value="ECO:0007669"/>
    <property type="project" value="UniProtKB-UniRule"/>
</dbReference>
<dbReference type="EC" id="2.7.11.1" evidence="3"/>
<dbReference type="Proteomes" id="UP001154078">
    <property type="component" value="Chromosome 1"/>
</dbReference>
<keyword evidence="4" id="KW-0723">Serine/threonine-protein kinase</keyword>
<comment type="catalytic activity">
    <reaction evidence="13">
        <text>L-seryl-[protein] + ATP = O-phospho-L-seryl-[protein] + ADP + H(+)</text>
        <dbReference type="Rhea" id="RHEA:17989"/>
        <dbReference type="Rhea" id="RHEA-COMP:9863"/>
        <dbReference type="Rhea" id="RHEA-COMP:11604"/>
        <dbReference type="ChEBI" id="CHEBI:15378"/>
        <dbReference type="ChEBI" id="CHEBI:29999"/>
        <dbReference type="ChEBI" id="CHEBI:30616"/>
        <dbReference type="ChEBI" id="CHEBI:83421"/>
        <dbReference type="ChEBI" id="CHEBI:456216"/>
        <dbReference type="EC" id="2.7.11.1"/>
    </reaction>
</comment>
<dbReference type="InterPro" id="IPR008271">
    <property type="entry name" value="Ser/Thr_kinase_AS"/>
</dbReference>
<dbReference type="SMART" id="SM00220">
    <property type="entry name" value="S_TKc"/>
    <property type="match status" value="1"/>
</dbReference>
<feature type="domain" description="Protein kinase" evidence="15">
    <location>
        <begin position="4"/>
        <end position="284"/>
    </location>
</feature>
<evidence type="ECO:0000256" key="7">
    <source>
        <dbReference type="ARBA" id="ARBA00022741"/>
    </source>
</evidence>
<gene>
    <name evidence="16" type="ORF">MELIAE_LOCUS586</name>
</gene>
<dbReference type="FunFam" id="3.30.200.20:FF:000071">
    <property type="entry name" value="serine/threonine-protein kinase MAK isoform X1"/>
    <property type="match status" value="1"/>
</dbReference>
<keyword evidence="5" id="KW-0808">Transferase</keyword>
<accession>A0A9P0FBS8</accession>
<dbReference type="InterPro" id="IPR011009">
    <property type="entry name" value="Kinase-like_dom_sf"/>
</dbReference>
<dbReference type="GO" id="GO:0046872">
    <property type="term" value="F:metal ion binding"/>
    <property type="evidence" value="ECO:0007669"/>
    <property type="project" value="UniProtKB-KW"/>
</dbReference>